<keyword evidence="2" id="KW-0902">Two-component regulatory system</keyword>
<dbReference type="GO" id="GO:0005829">
    <property type="term" value="C:cytosol"/>
    <property type="evidence" value="ECO:0007669"/>
    <property type="project" value="TreeGrafter"/>
</dbReference>
<reference evidence="10 11" key="1">
    <citation type="submission" date="2017-10" db="EMBL/GenBank/DDBJ databases">
        <title>Draft genome of Longimonas halophila.</title>
        <authorList>
            <person name="Goh K.M."/>
            <person name="Shamsir M.S."/>
            <person name="Lim S.W."/>
        </authorList>
    </citation>
    <scope>NUCLEOTIDE SEQUENCE [LARGE SCALE GENOMIC DNA]</scope>
    <source>
        <strain evidence="10 11">KCTC 42399</strain>
    </source>
</reference>
<dbReference type="Gene3D" id="1.10.10.10">
    <property type="entry name" value="Winged helix-like DNA-binding domain superfamily/Winged helix DNA-binding domain"/>
    <property type="match status" value="1"/>
</dbReference>
<evidence type="ECO:0000256" key="1">
    <source>
        <dbReference type="ARBA" id="ARBA00022553"/>
    </source>
</evidence>
<dbReference type="InterPro" id="IPR001867">
    <property type="entry name" value="OmpR/PhoB-type_DNA-bd"/>
</dbReference>
<dbReference type="SMART" id="SM00862">
    <property type="entry name" value="Trans_reg_C"/>
    <property type="match status" value="1"/>
</dbReference>
<dbReference type="Gene3D" id="6.10.250.690">
    <property type="match status" value="1"/>
</dbReference>
<evidence type="ECO:0000259" key="8">
    <source>
        <dbReference type="PROSITE" id="PS50110"/>
    </source>
</evidence>
<dbReference type="InterPro" id="IPR039420">
    <property type="entry name" value="WalR-like"/>
</dbReference>
<dbReference type="SUPFAM" id="SSF52172">
    <property type="entry name" value="CheY-like"/>
    <property type="match status" value="1"/>
</dbReference>
<dbReference type="CDD" id="cd17574">
    <property type="entry name" value="REC_OmpR"/>
    <property type="match status" value="1"/>
</dbReference>
<name>A0A2H3NKE8_9BACT</name>
<dbReference type="GO" id="GO:0006355">
    <property type="term" value="P:regulation of DNA-templated transcription"/>
    <property type="evidence" value="ECO:0007669"/>
    <property type="project" value="InterPro"/>
</dbReference>
<dbReference type="CDD" id="cd00383">
    <property type="entry name" value="trans_reg_C"/>
    <property type="match status" value="1"/>
</dbReference>
<keyword evidence="1 6" id="KW-0597">Phosphoprotein</keyword>
<dbReference type="RefSeq" id="WP_098062532.1">
    <property type="nucleotide sequence ID" value="NZ_PDEP01000009.1"/>
</dbReference>
<dbReference type="GO" id="GO:0000976">
    <property type="term" value="F:transcription cis-regulatory region binding"/>
    <property type="evidence" value="ECO:0007669"/>
    <property type="project" value="TreeGrafter"/>
</dbReference>
<evidence type="ECO:0000256" key="2">
    <source>
        <dbReference type="ARBA" id="ARBA00023012"/>
    </source>
</evidence>
<dbReference type="EMBL" id="PDEP01000009">
    <property type="protein sequence ID" value="PEN06186.1"/>
    <property type="molecule type" value="Genomic_DNA"/>
</dbReference>
<feature type="domain" description="OmpR/PhoB-type" evidence="9">
    <location>
        <begin position="136"/>
        <end position="235"/>
    </location>
</feature>
<dbReference type="InterPro" id="IPR011006">
    <property type="entry name" value="CheY-like_superfamily"/>
</dbReference>
<gene>
    <name evidence="10" type="ORF">CRI93_10185</name>
</gene>
<keyword evidence="4 7" id="KW-0238">DNA-binding</keyword>
<dbReference type="OrthoDB" id="5343479at2"/>
<dbReference type="SMART" id="SM00448">
    <property type="entry name" value="REC"/>
    <property type="match status" value="1"/>
</dbReference>
<keyword evidence="11" id="KW-1185">Reference proteome</keyword>
<dbReference type="PROSITE" id="PS51755">
    <property type="entry name" value="OMPR_PHOB"/>
    <property type="match status" value="1"/>
</dbReference>
<dbReference type="PROSITE" id="PS50110">
    <property type="entry name" value="RESPONSE_REGULATORY"/>
    <property type="match status" value="1"/>
</dbReference>
<sequence>MAKTTERTYHMLIVEDDDDILMGLRDYFDMQEFEVETASDGEEALEQMKSMEDCDVVLLDVMLPKKDGFQVLEESQQIGFSAPVIMITARGEQESKLKGFGLGADDYVTKPFNVEELAARVKAVMQRTMPPSEAPMDVYEIGEVEVNFTTHEAFRGDEEINFTALEFDILRYLIQHKGRTVTRKQLLRDVWGIDENIITRTIDRHMASVRKKIEPDPSSPTYIETVYGIGYRFDDSNTGA</sequence>
<evidence type="ECO:0000256" key="6">
    <source>
        <dbReference type="PROSITE-ProRule" id="PRU00169"/>
    </source>
</evidence>
<evidence type="ECO:0000256" key="4">
    <source>
        <dbReference type="ARBA" id="ARBA00023125"/>
    </source>
</evidence>
<evidence type="ECO:0000256" key="7">
    <source>
        <dbReference type="PROSITE-ProRule" id="PRU01091"/>
    </source>
</evidence>
<evidence type="ECO:0000313" key="10">
    <source>
        <dbReference type="EMBL" id="PEN06186.1"/>
    </source>
</evidence>
<evidence type="ECO:0000256" key="5">
    <source>
        <dbReference type="ARBA" id="ARBA00023163"/>
    </source>
</evidence>
<feature type="DNA-binding region" description="OmpR/PhoB-type" evidence="7">
    <location>
        <begin position="136"/>
        <end position="235"/>
    </location>
</feature>
<proteinExistence type="predicted"/>
<keyword evidence="3" id="KW-0805">Transcription regulation</keyword>
<dbReference type="InterPro" id="IPR036388">
    <property type="entry name" value="WH-like_DNA-bd_sf"/>
</dbReference>
<evidence type="ECO:0000256" key="3">
    <source>
        <dbReference type="ARBA" id="ARBA00023015"/>
    </source>
</evidence>
<dbReference type="InterPro" id="IPR001789">
    <property type="entry name" value="Sig_transdc_resp-reg_receiver"/>
</dbReference>
<dbReference type="Pfam" id="PF00486">
    <property type="entry name" value="Trans_reg_C"/>
    <property type="match status" value="1"/>
</dbReference>
<accession>A0A2H3NKE8</accession>
<protein>
    <submittedName>
        <fullName evidence="10">DNA-binding response regulator</fullName>
    </submittedName>
</protein>
<evidence type="ECO:0000259" key="9">
    <source>
        <dbReference type="PROSITE" id="PS51755"/>
    </source>
</evidence>
<dbReference type="Proteomes" id="UP000221024">
    <property type="component" value="Unassembled WGS sequence"/>
</dbReference>
<dbReference type="GO" id="GO:0032993">
    <property type="term" value="C:protein-DNA complex"/>
    <property type="evidence" value="ECO:0007669"/>
    <property type="project" value="TreeGrafter"/>
</dbReference>
<organism evidence="10 11">
    <name type="scientific">Longimonas halophila</name>
    <dbReference type="NCBI Taxonomy" id="1469170"/>
    <lineage>
        <taxon>Bacteria</taxon>
        <taxon>Pseudomonadati</taxon>
        <taxon>Rhodothermota</taxon>
        <taxon>Rhodothermia</taxon>
        <taxon>Rhodothermales</taxon>
        <taxon>Salisaetaceae</taxon>
        <taxon>Longimonas</taxon>
    </lineage>
</organism>
<evidence type="ECO:0000313" key="11">
    <source>
        <dbReference type="Proteomes" id="UP000221024"/>
    </source>
</evidence>
<dbReference type="GO" id="GO:0000156">
    <property type="term" value="F:phosphorelay response regulator activity"/>
    <property type="evidence" value="ECO:0007669"/>
    <property type="project" value="TreeGrafter"/>
</dbReference>
<feature type="modified residue" description="4-aspartylphosphate" evidence="6">
    <location>
        <position position="60"/>
    </location>
</feature>
<dbReference type="AlphaFoldDB" id="A0A2H3NKE8"/>
<dbReference type="Pfam" id="PF00072">
    <property type="entry name" value="Response_reg"/>
    <property type="match status" value="1"/>
</dbReference>
<dbReference type="PANTHER" id="PTHR48111:SF1">
    <property type="entry name" value="TWO-COMPONENT RESPONSE REGULATOR ORR33"/>
    <property type="match status" value="1"/>
</dbReference>
<dbReference type="PANTHER" id="PTHR48111">
    <property type="entry name" value="REGULATOR OF RPOS"/>
    <property type="match status" value="1"/>
</dbReference>
<feature type="domain" description="Response regulatory" evidence="8">
    <location>
        <begin position="10"/>
        <end position="125"/>
    </location>
</feature>
<dbReference type="Gene3D" id="3.40.50.2300">
    <property type="match status" value="1"/>
</dbReference>
<comment type="caution">
    <text evidence="10">The sequence shown here is derived from an EMBL/GenBank/DDBJ whole genome shotgun (WGS) entry which is preliminary data.</text>
</comment>
<keyword evidence="5" id="KW-0804">Transcription</keyword>